<name>A0A512JNT8_9HYPH</name>
<keyword evidence="1" id="KW-0732">Signal</keyword>
<evidence type="ECO:0000313" key="3">
    <source>
        <dbReference type="Proteomes" id="UP000321750"/>
    </source>
</evidence>
<dbReference type="OrthoDB" id="996425at2"/>
<protein>
    <submittedName>
        <fullName evidence="2">Uncharacterized protein</fullName>
    </submittedName>
</protein>
<reference evidence="2 3" key="1">
    <citation type="submission" date="2019-07" db="EMBL/GenBank/DDBJ databases">
        <title>Whole genome shotgun sequence of Methylobacterium gnaphalii NBRC 107716.</title>
        <authorList>
            <person name="Hosoyama A."/>
            <person name="Uohara A."/>
            <person name="Ohji S."/>
            <person name="Ichikawa N."/>
        </authorList>
    </citation>
    <scope>NUCLEOTIDE SEQUENCE [LARGE SCALE GENOMIC DNA]</scope>
    <source>
        <strain evidence="2 3">NBRC 107716</strain>
    </source>
</reference>
<sequence>MIARAVAAFLAVTASSSALGASWTAYGNGRFGYRIDLPPGFPPIREAENGDGGRSSSPQGHAEFSVWGANLLDETFRQDVVARIAGTIRDGWKVAYRSVTASGAAWSGSKGDRIVYVRAIPRCKDQAAYVRLEYDATAKVAFDPIVARVARSLKGIGRC</sequence>
<dbReference type="RefSeq" id="WP_147048015.1">
    <property type="nucleotide sequence ID" value="NZ_BJZV01000020.1"/>
</dbReference>
<comment type="caution">
    <text evidence="2">The sequence shown here is derived from an EMBL/GenBank/DDBJ whole genome shotgun (WGS) entry which is preliminary data.</text>
</comment>
<accession>A0A512JNT8</accession>
<evidence type="ECO:0000256" key="1">
    <source>
        <dbReference type="SAM" id="SignalP"/>
    </source>
</evidence>
<organism evidence="2 3">
    <name type="scientific">Methylobacterium gnaphalii</name>
    <dbReference type="NCBI Taxonomy" id="1010610"/>
    <lineage>
        <taxon>Bacteria</taxon>
        <taxon>Pseudomonadati</taxon>
        <taxon>Pseudomonadota</taxon>
        <taxon>Alphaproteobacteria</taxon>
        <taxon>Hyphomicrobiales</taxon>
        <taxon>Methylobacteriaceae</taxon>
        <taxon>Methylobacterium</taxon>
    </lineage>
</organism>
<feature type="chain" id="PRO_5021978578" evidence="1">
    <location>
        <begin position="21"/>
        <end position="159"/>
    </location>
</feature>
<proteinExistence type="predicted"/>
<evidence type="ECO:0000313" key="2">
    <source>
        <dbReference type="EMBL" id="GEP11598.1"/>
    </source>
</evidence>
<gene>
    <name evidence="2" type="ORF">MGN01_34430</name>
</gene>
<keyword evidence="3" id="KW-1185">Reference proteome</keyword>
<dbReference type="AlphaFoldDB" id="A0A512JNT8"/>
<dbReference type="Proteomes" id="UP000321750">
    <property type="component" value="Unassembled WGS sequence"/>
</dbReference>
<feature type="signal peptide" evidence="1">
    <location>
        <begin position="1"/>
        <end position="20"/>
    </location>
</feature>
<dbReference type="EMBL" id="BJZV01000020">
    <property type="protein sequence ID" value="GEP11598.1"/>
    <property type="molecule type" value="Genomic_DNA"/>
</dbReference>